<dbReference type="Proteomes" id="UP000037035">
    <property type="component" value="Unassembled WGS sequence"/>
</dbReference>
<dbReference type="AlphaFoldDB" id="A0A0L6UQN3"/>
<organism evidence="1 2">
    <name type="scientific">Puccinia sorghi</name>
    <dbReference type="NCBI Taxonomy" id="27349"/>
    <lineage>
        <taxon>Eukaryota</taxon>
        <taxon>Fungi</taxon>
        <taxon>Dikarya</taxon>
        <taxon>Basidiomycota</taxon>
        <taxon>Pucciniomycotina</taxon>
        <taxon>Pucciniomycetes</taxon>
        <taxon>Pucciniales</taxon>
        <taxon>Pucciniaceae</taxon>
        <taxon>Puccinia</taxon>
    </lineage>
</organism>
<reference evidence="1 2" key="1">
    <citation type="submission" date="2015-08" db="EMBL/GenBank/DDBJ databases">
        <title>Next Generation Sequencing and Analysis of the Genome of Puccinia sorghi L Schw, the Causal Agent of Maize Common Rust.</title>
        <authorList>
            <person name="Rochi L."/>
            <person name="Burguener G."/>
            <person name="Darino M."/>
            <person name="Turjanski A."/>
            <person name="Kreff E."/>
            <person name="Dieguez M.J."/>
            <person name="Sacco F."/>
        </authorList>
    </citation>
    <scope>NUCLEOTIDE SEQUENCE [LARGE SCALE GENOMIC DNA]</scope>
    <source>
        <strain evidence="1 2">RO10H11247</strain>
    </source>
</reference>
<evidence type="ECO:0000313" key="1">
    <source>
        <dbReference type="EMBL" id="KNZ50833.1"/>
    </source>
</evidence>
<dbReference type="EMBL" id="LAVV01009300">
    <property type="protein sequence ID" value="KNZ50833.1"/>
    <property type="molecule type" value="Genomic_DNA"/>
</dbReference>
<keyword evidence="2" id="KW-1185">Reference proteome</keyword>
<gene>
    <name evidence="1" type="ORF">VP01_4218g1</name>
</gene>
<dbReference type="VEuPathDB" id="FungiDB:VP01_4218g1"/>
<name>A0A0L6UQN3_9BASI</name>
<accession>A0A0L6UQN3</accession>
<evidence type="ECO:0000313" key="2">
    <source>
        <dbReference type="Proteomes" id="UP000037035"/>
    </source>
</evidence>
<protein>
    <submittedName>
        <fullName evidence="1">Putative signal peptide protein</fullName>
    </submittedName>
</protein>
<sequence length="37" mass="4363">MVVCFFTFYFLSMFDRQVIIQLCSFILSYDLISDGPC</sequence>
<proteinExistence type="predicted"/>
<comment type="caution">
    <text evidence="1">The sequence shown here is derived from an EMBL/GenBank/DDBJ whole genome shotgun (WGS) entry which is preliminary data.</text>
</comment>